<name>E7C811_9BACT</name>
<dbReference type="EMBL" id="GU568018">
    <property type="protein sequence ID" value="ADI23586.1"/>
    <property type="molecule type" value="Genomic_DNA"/>
</dbReference>
<protein>
    <recommendedName>
        <fullName evidence="2">Calcineurin-like phosphoesterase domain-containing protein</fullName>
    </recommendedName>
</protein>
<proteinExistence type="predicted"/>
<organism evidence="1">
    <name type="scientific">uncultured nuHF2 cluster bacterium HF0770_42C12</name>
    <dbReference type="NCBI Taxonomy" id="723593"/>
    <lineage>
        <taxon>Bacteria</taxon>
        <taxon>environmental samples</taxon>
    </lineage>
</organism>
<evidence type="ECO:0000313" key="1">
    <source>
        <dbReference type="EMBL" id="ADI23586.1"/>
    </source>
</evidence>
<reference evidence="1" key="1">
    <citation type="submission" date="2010-01" db="EMBL/GenBank/DDBJ databases">
        <title>Genome fragments of uncultured bacteria from the North Pacific subtropical Gyre.</title>
        <authorList>
            <person name="Pham V.D."/>
            <person name="Delong E.F."/>
        </authorList>
    </citation>
    <scope>NUCLEOTIDE SEQUENCE</scope>
</reference>
<dbReference type="InterPro" id="IPR029052">
    <property type="entry name" value="Metallo-depent_PP-like"/>
</dbReference>
<accession>E7C811</accession>
<dbReference type="AlphaFoldDB" id="E7C811"/>
<evidence type="ECO:0008006" key="2">
    <source>
        <dbReference type="Google" id="ProtNLM"/>
    </source>
</evidence>
<dbReference type="SUPFAM" id="SSF56300">
    <property type="entry name" value="Metallo-dependent phosphatases"/>
    <property type="match status" value="1"/>
</dbReference>
<sequence>MTRTPLTDEDLFSALDAEQHFGTIVEASASLGMSPQTYRYRLNVAKNKLKGYEPDFGEPVEGFSTPVLPTDKMPTDELIEHMTSRYNKRRDAKDARQPIPIRMSDDDPVGLMFFGDPHLDSPQCDWPELRRCVAICESTEGMRGVSLGDHTDNWIGRLQREYAHSEASAEQGWQLADWFIKSIDPLLIIRGNHDAWSGHGDPLEYIRGVGNLYEKWKALVELRWPNGRTTVLDISHDHVGTSQFHPLHGQVRQARFNRSGINADLYIAGHRHTWGLMTTEMQGRVVWMCRARGFKDHGEYETVKGFEIQKLGHTITAVFDPNAYTETGFISCFAEPEEAAEFLTYKRGR</sequence>